<sequence length="424" mass="47087">MRVSAPLDRHRDQRQRLLAGVVGRLRRLSIPVSFGLLTPYYDFYGQIPDGLTGLIVDEPDGPGSMQVTVVAAHRTGESSTDPHLWARDVDLEYDLVGDVYFEVTTLDEPGDSGAVWAPRQLVGTEEGVVDAIRLWHSYRDTLRATPPPPDPRRPARRAKLLAARTDAARAGRVRIEVDESTVPAVQRPVLAADLTDLDHAQVCFHFPRDRNGRYSRSAVVALTGYGIVLGRRGPWLSVRNDGGELVARVEALIDVNQDHRWDRLPWLWRVSGQDTTPGQRWQAPSAEQVRPITDLLDRNAIADALTLSGVEVDADLAALLDGFPISYSYARYTETWVRSLYDQLAGCAPWRFADAFRTWQDERRAAGRAPQHEVALFGLKGLNQQARPMVALSAPGGTSRLTMIWSASNARLPRALWELPADLG</sequence>
<accession>A0A919MBU8</accession>
<name>A0A919MBU8_9ACTN</name>
<proteinExistence type="predicted"/>
<evidence type="ECO:0000313" key="2">
    <source>
        <dbReference type="Proteomes" id="UP000619479"/>
    </source>
</evidence>
<dbReference type="Proteomes" id="UP000619479">
    <property type="component" value="Unassembled WGS sequence"/>
</dbReference>
<comment type="caution">
    <text evidence="1">The sequence shown here is derived from an EMBL/GenBank/DDBJ whole genome shotgun (WGS) entry which is preliminary data.</text>
</comment>
<keyword evidence="2" id="KW-1185">Reference proteome</keyword>
<gene>
    <name evidence="1" type="ORF">Acy02nite_33470</name>
</gene>
<dbReference type="AlphaFoldDB" id="A0A919MBU8"/>
<evidence type="ECO:0000313" key="1">
    <source>
        <dbReference type="EMBL" id="GID65466.1"/>
    </source>
</evidence>
<organism evidence="1 2">
    <name type="scientific">Actinoplanes cyaneus</name>
    <dbReference type="NCBI Taxonomy" id="52696"/>
    <lineage>
        <taxon>Bacteria</taxon>
        <taxon>Bacillati</taxon>
        <taxon>Actinomycetota</taxon>
        <taxon>Actinomycetes</taxon>
        <taxon>Micromonosporales</taxon>
        <taxon>Micromonosporaceae</taxon>
        <taxon>Actinoplanes</taxon>
    </lineage>
</organism>
<protein>
    <submittedName>
        <fullName evidence="1">Uncharacterized protein</fullName>
    </submittedName>
</protein>
<dbReference type="EMBL" id="BOMH01000025">
    <property type="protein sequence ID" value="GID65466.1"/>
    <property type="molecule type" value="Genomic_DNA"/>
</dbReference>
<reference evidence="1" key="1">
    <citation type="submission" date="2021-01" db="EMBL/GenBank/DDBJ databases">
        <title>Whole genome shotgun sequence of Actinoplanes cyaneus NBRC 14990.</title>
        <authorList>
            <person name="Komaki H."/>
            <person name="Tamura T."/>
        </authorList>
    </citation>
    <scope>NUCLEOTIDE SEQUENCE</scope>
    <source>
        <strain evidence="1">NBRC 14990</strain>
    </source>
</reference>